<dbReference type="InterPro" id="IPR046825">
    <property type="entry name" value="PDH_C"/>
</dbReference>
<dbReference type="GO" id="GO:0008977">
    <property type="term" value="F:prephenate dehydrogenase (NAD+) activity"/>
    <property type="evidence" value="ECO:0007669"/>
    <property type="project" value="InterPro"/>
</dbReference>
<dbReference type="Pfam" id="PF02153">
    <property type="entry name" value="PDH_N"/>
    <property type="match status" value="1"/>
</dbReference>
<feature type="domain" description="Prephenate/arogenate dehydrogenase" evidence="3">
    <location>
        <begin position="39"/>
        <end position="322"/>
    </location>
</feature>
<evidence type="ECO:0000256" key="1">
    <source>
        <dbReference type="ARBA" id="ARBA00023002"/>
    </source>
</evidence>
<dbReference type="PANTHER" id="PTHR21363:SF0">
    <property type="entry name" value="PREPHENATE DEHYDROGENASE [NADP(+)]"/>
    <property type="match status" value="1"/>
</dbReference>
<dbReference type="GO" id="GO:0070403">
    <property type="term" value="F:NAD+ binding"/>
    <property type="evidence" value="ECO:0007669"/>
    <property type="project" value="InterPro"/>
</dbReference>
<proteinExistence type="predicted"/>
<dbReference type="FunFam" id="3.40.50.720:FF:000208">
    <property type="entry name" value="Prephenate dehydrogenase"/>
    <property type="match status" value="1"/>
</dbReference>
<dbReference type="SUPFAM" id="SSF48179">
    <property type="entry name" value="6-phosphogluconate dehydrogenase C-terminal domain-like"/>
    <property type="match status" value="1"/>
</dbReference>
<dbReference type="PROSITE" id="PS51176">
    <property type="entry name" value="PDH_ADH"/>
    <property type="match status" value="1"/>
</dbReference>
<dbReference type="GO" id="GO:0004665">
    <property type="term" value="F:prephenate dehydrogenase (NADP+) activity"/>
    <property type="evidence" value="ECO:0007669"/>
    <property type="project" value="InterPro"/>
</dbReference>
<dbReference type="InterPro" id="IPR046826">
    <property type="entry name" value="PDH_N"/>
</dbReference>
<dbReference type="InterPro" id="IPR008927">
    <property type="entry name" value="6-PGluconate_DH-like_C_sf"/>
</dbReference>
<dbReference type="Gene3D" id="1.10.3660.10">
    <property type="entry name" value="6-phosphogluconate dehydrogenase C-terminal like domain"/>
    <property type="match status" value="1"/>
</dbReference>
<dbReference type="InterPro" id="IPR003099">
    <property type="entry name" value="Prephen_DH"/>
</dbReference>
<organism evidence="4 5">
    <name type="scientific">Akkermansia muciniphila</name>
    <dbReference type="NCBI Taxonomy" id="239935"/>
    <lineage>
        <taxon>Bacteria</taxon>
        <taxon>Pseudomonadati</taxon>
        <taxon>Verrucomicrobiota</taxon>
        <taxon>Verrucomicrobiia</taxon>
        <taxon>Verrucomicrobiales</taxon>
        <taxon>Akkermansiaceae</taxon>
        <taxon>Akkermansia</taxon>
    </lineage>
</organism>
<comment type="caution">
    <text evidence="4">The sequence shown here is derived from an EMBL/GenBank/DDBJ whole genome shotgun (WGS) entry which is preliminary data.</text>
</comment>
<name>A0AAP8T9P2_9BACT</name>
<feature type="transmembrane region" description="Helical" evidence="2">
    <location>
        <begin position="36"/>
        <end position="57"/>
    </location>
</feature>
<reference evidence="4 5" key="1">
    <citation type="journal article" date="2017" name="BMC Genomics">
        <title>Genome sequencing of 39 Akkermansia muciniphila isolates reveals its population structure, genomic and functional diverisity, and global distribution in mammalian gut microbiotas.</title>
        <authorList>
            <person name="Guo X."/>
            <person name="Li S."/>
            <person name="Zhang J."/>
            <person name="Wu F."/>
            <person name="Li X."/>
            <person name="Wu D."/>
            <person name="Zhang M."/>
            <person name="Ou Z."/>
            <person name="Jie Z."/>
            <person name="Yan Q."/>
            <person name="Li P."/>
            <person name="Yi J."/>
            <person name="Peng Y."/>
        </authorList>
    </citation>
    <scope>NUCLEOTIDE SEQUENCE [LARGE SCALE GENOMIC DNA]</scope>
    <source>
        <strain evidence="4 5">GP43</strain>
    </source>
</reference>
<evidence type="ECO:0000313" key="4">
    <source>
        <dbReference type="EMBL" id="PNC56788.1"/>
    </source>
</evidence>
<keyword evidence="2" id="KW-0812">Transmembrane</keyword>
<dbReference type="InterPro" id="IPR036291">
    <property type="entry name" value="NAD(P)-bd_dom_sf"/>
</dbReference>
<dbReference type="AlphaFoldDB" id="A0AAP8T9P2"/>
<evidence type="ECO:0000256" key="2">
    <source>
        <dbReference type="SAM" id="Phobius"/>
    </source>
</evidence>
<evidence type="ECO:0000259" key="3">
    <source>
        <dbReference type="PROSITE" id="PS51176"/>
    </source>
</evidence>
<dbReference type="Proteomes" id="UP000235914">
    <property type="component" value="Unassembled WGS sequence"/>
</dbReference>
<dbReference type="EMBL" id="PJKN01000002">
    <property type="protein sequence ID" value="PNC56788.1"/>
    <property type="molecule type" value="Genomic_DNA"/>
</dbReference>
<protein>
    <submittedName>
        <fullName evidence="4">Prephenate dehydrogenase/arogenate dehydrogenase family protein</fullName>
    </submittedName>
</protein>
<dbReference type="Pfam" id="PF20463">
    <property type="entry name" value="PDH_C"/>
    <property type="match status" value="1"/>
</dbReference>
<dbReference type="PANTHER" id="PTHR21363">
    <property type="entry name" value="PREPHENATE DEHYDROGENASE"/>
    <property type="match status" value="1"/>
</dbReference>
<dbReference type="Gene3D" id="3.40.50.720">
    <property type="entry name" value="NAD(P)-binding Rossmann-like Domain"/>
    <property type="match status" value="1"/>
</dbReference>
<dbReference type="InterPro" id="IPR050812">
    <property type="entry name" value="Preph/Arog_dehydrog"/>
</dbReference>
<keyword evidence="1" id="KW-0560">Oxidoreductase</keyword>
<dbReference type="GO" id="GO:0006571">
    <property type="term" value="P:tyrosine biosynthetic process"/>
    <property type="evidence" value="ECO:0007669"/>
    <property type="project" value="InterPro"/>
</dbReference>
<keyword evidence="2" id="KW-1133">Transmembrane helix</keyword>
<keyword evidence="2" id="KW-0472">Membrane</keyword>
<gene>
    <name evidence="4" type="ORF">CXU09_04225</name>
</gene>
<dbReference type="SUPFAM" id="SSF51735">
    <property type="entry name" value="NAD(P)-binding Rossmann-fold domains"/>
    <property type="match status" value="1"/>
</dbReference>
<evidence type="ECO:0000313" key="5">
    <source>
        <dbReference type="Proteomes" id="UP000235914"/>
    </source>
</evidence>
<accession>A0AAP8T9P2</accession>
<sequence>MRPPQRDHAAPLNMPMFRGADVFPCKSMREYSRKQLFFSSVAILGPGLLGGSLALAVRKQLPHVHVSLWGRREEPLEYARSSGAAHTASTRMEEVVEGADLVVLATPVGVMPRLVSDMLPLLKPGVLVTDVGSVKGCVHQAVGSVLKKAGVAFIGSHPMAGSEKQGMEHASGDLFRDATCILTNDEHVHEDVLLLLQRFWERVGCHCIRMKAADHDSSVARISHIPHALSALCVHSALDGGDTKLLGLVSAGGFRDTTRVSMGEPSMWAEILAENAPAVLERLDEALSQLGQVRNWLAAGDKEALREWLKAAAESRAQALGL</sequence>